<dbReference type="InterPro" id="IPR013087">
    <property type="entry name" value="Znf_C2H2_type"/>
</dbReference>
<protein>
    <recommendedName>
        <fullName evidence="2">C2H2-type domain-containing protein</fullName>
    </recommendedName>
</protein>
<comment type="caution">
    <text evidence="3">The sequence shown here is derived from an EMBL/GenBank/DDBJ whole genome shotgun (WGS) entry which is preliminary data.</text>
</comment>
<dbReference type="PANTHER" id="PTHR33845">
    <property type="entry name" value="C2H2-TYPE DOMAIN-CONTAINING PROTEIN"/>
    <property type="match status" value="1"/>
</dbReference>
<dbReference type="PROSITE" id="PS00028">
    <property type="entry name" value="ZINC_FINGER_C2H2_1"/>
    <property type="match status" value="1"/>
</dbReference>
<evidence type="ECO:0000313" key="3">
    <source>
        <dbReference type="EMBL" id="CAH3147950.1"/>
    </source>
</evidence>
<dbReference type="PANTHER" id="PTHR33845:SF1">
    <property type="entry name" value="C2H2-TYPE DOMAIN-CONTAINING PROTEIN"/>
    <property type="match status" value="1"/>
</dbReference>
<feature type="region of interest" description="Disordered" evidence="1">
    <location>
        <begin position="941"/>
        <end position="960"/>
    </location>
</feature>
<organism evidence="3 4">
    <name type="scientific">Porites lobata</name>
    <dbReference type="NCBI Taxonomy" id="104759"/>
    <lineage>
        <taxon>Eukaryota</taxon>
        <taxon>Metazoa</taxon>
        <taxon>Cnidaria</taxon>
        <taxon>Anthozoa</taxon>
        <taxon>Hexacorallia</taxon>
        <taxon>Scleractinia</taxon>
        <taxon>Fungiina</taxon>
        <taxon>Poritidae</taxon>
        <taxon>Porites</taxon>
    </lineage>
</organism>
<dbReference type="Proteomes" id="UP001159405">
    <property type="component" value="Unassembled WGS sequence"/>
</dbReference>
<evidence type="ECO:0000313" key="4">
    <source>
        <dbReference type="Proteomes" id="UP001159405"/>
    </source>
</evidence>
<keyword evidence="4" id="KW-1185">Reference proteome</keyword>
<reference evidence="3 4" key="1">
    <citation type="submission" date="2022-05" db="EMBL/GenBank/DDBJ databases">
        <authorList>
            <consortium name="Genoscope - CEA"/>
            <person name="William W."/>
        </authorList>
    </citation>
    <scope>NUCLEOTIDE SEQUENCE [LARGE SCALE GENOMIC DNA]</scope>
</reference>
<feature type="compositionally biased region" description="Acidic residues" evidence="1">
    <location>
        <begin position="947"/>
        <end position="960"/>
    </location>
</feature>
<dbReference type="EMBL" id="CALNXK010000082">
    <property type="protein sequence ID" value="CAH3147950.1"/>
    <property type="molecule type" value="Genomic_DNA"/>
</dbReference>
<proteinExistence type="predicted"/>
<sequence length="1040" mass="118820">FLVIKCFSFYTICSPCRKKHKADTNSTSLAPEEECTKTHTAEKTYTLREPLKTIHYTEPSPGFAATPKTFNTCPQDPAWTLSALSAGDSGSSDEEEHSVVSPQDAEVLHVYNKAMSQLAKSASADNFSHLTSRLKTSWENTTELDRQKSQEKALQGCLLVCEVVAPNAKDDLFQALSKLSSRESEDDLSKELSVLMTAYRDAPTQSVKLQILSLYAYRFSTEKLMRYHEPYETHTRWQIKQARKHAKEKGPGIPQEKTVQHRIRLPMAKVDHFIDFVNRPYFYQDVAYGTRVINLETGEKLTMPNVVRTVTRTTMINQYLQYCDEEMFSPLSTRTLYKILEVREASQRRSLQGLDNIATDGAAGFETLEKIVDELKSLGAESEWCVQSKTTLKACKRYLKTQYPVNCRHGQPSTCPDHCRNFALSDNSDDAFKVECDHVHDTVCNSCESLKTVLREMEDQIRKEHIAFYSNDHREDILYDFVKGKQSILDWKAHILRSCNQEKAKQDLLQNLTTSKAIVIMDWAMKFQQMKFREKQSEWFGKRGLSWHISSVIFKDENSKEIEVQSYAHLFDSCTQDCYAVASILEDLLFKFKSTHPAISQVYLRSDLAGCYHNNSLIAALPSIGERTGISVRRFDHSEPQHGKDICDRILCPMKAAIRTFCNEGHDILMANDMHIALTERQVKGTTAAVRSVDESNKNAEVRKLEGFSKFHNFSFEFEGIRVWRCYGIGSGKFVPYKSLIVQPQKSPSLIIKEPFSPISVPRVLKPGKQTTLDSPPVFVCPEPGCIKTFARFADFELHLDVGEHVVQNEPADLEHNIYDKLKRDWIAMFVTMQTEERQPLHYQPCTHSEEYAPDANMGWALAKARSGSSQFSEKVKDYLTKKFDIGEKTGQKVSAEQVAKDMRNARTHDNQRLFGREDWLTKLQVQGFFSRLAPARRKQGWCGADTSEEGDEGDEGDEVGEQRHAVEEVIENLGLKHPIIFDVYNLCEYYHGNKLSSFNVSMLKDMCGYFEIPHRSRDLKRDLLAKVSELVKECECSKK</sequence>
<accession>A0ABN8PTR6</accession>
<evidence type="ECO:0000259" key="2">
    <source>
        <dbReference type="PROSITE" id="PS00028"/>
    </source>
</evidence>
<feature type="domain" description="C2H2-type" evidence="2">
    <location>
        <begin position="781"/>
        <end position="805"/>
    </location>
</feature>
<gene>
    <name evidence="3" type="ORF">PLOB_00046368</name>
</gene>
<feature type="non-terminal residue" evidence="3">
    <location>
        <position position="1"/>
    </location>
</feature>
<evidence type="ECO:0000256" key="1">
    <source>
        <dbReference type="SAM" id="MobiDB-lite"/>
    </source>
</evidence>
<name>A0ABN8PTR6_9CNID</name>